<evidence type="ECO:0000256" key="5">
    <source>
        <dbReference type="ARBA" id="ARBA00023136"/>
    </source>
</evidence>
<geneLocation type="plasmid" evidence="10 11">
    <name>pl15</name>
</geneLocation>
<comment type="function">
    <text evidence="1">The Vlp and Vsp proteins are antigenically distinct proteins, only one vlp or vsp gene is transcriptionally active at any one time. Switching between these genes is a mechanism of host immune response evasion.</text>
</comment>
<evidence type="ECO:0000313" key="10">
    <source>
        <dbReference type="EMBL" id="ACH93801.1"/>
    </source>
</evidence>
<evidence type="ECO:0000256" key="1">
    <source>
        <dbReference type="ARBA" id="ARBA00003932"/>
    </source>
</evidence>
<name>B5RN65_BORDL</name>
<keyword evidence="6" id="KW-0564">Palmitate</keyword>
<dbReference type="SUPFAM" id="SSF63515">
    <property type="entry name" value="Outer surface protein C (OspC)"/>
    <property type="match status" value="1"/>
</dbReference>
<protein>
    <submittedName>
        <fullName evidence="10">Vsp protein</fullName>
    </submittedName>
</protein>
<evidence type="ECO:0000313" key="11">
    <source>
        <dbReference type="Proteomes" id="UP000000611"/>
    </source>
</evidence>
<evidence type="ECO:0000256" key="3">
    <source>
        <dbReference type="ARBA" id="ARBA00008719"/>
    </source>
</evidence>
<keyword evidence="4" id="KW-0732">Signal</keyword>
<dbReference type="HOGENOM" id="CLU_089887_0_0_12"/>
<evidence type="ECO:0000256" key="8">
    <source>
        <dbReference type="ARBA" id="ARBA00023288"/>
    </source>
</evidence>
<evidence type="ECO:0000256" key="4">
    <source>
        <dbReference type="ARBA" id="ARBA00022729"/>
    </source>
</evidence>
<dbReference type="Pfam" id="PF01441">
    <property type="entry name" value="Lipoprotein_6"/>
    <property type="match status" value="1"/>
</dbReference>
<evidence type="ECO:0000256" key="7">
    <source>
        <dbReference type="ARBA" id="ARBA00023237"/>
    </source>
</evidence>
<evidence type="ECO:0000256" key="2">
    <source>
        <dbReference type="ARBA" id="ARBA00004459"/>
    </source>
</evidence>
<dbReference type="RefSeq" id="WP_012537768.1">
    <property type="nucleotide sequence ID" value="NC_011226.1"/>
</dbReference>
<dbReference type="GO" id="GO:0009279">
    <property type="term" value="C:cell outer membrane"/>
    <property type="evidence" value="ECO:0007669"/>
    <property type="project" value="UniProtKB-SubCell"/>
</dbReference>
<reference evidence="10 11" key="1">
    <citation type="journal article" date="2008" name="PLoS Genet.">
        <title>The genome of Borrelia recurrentis, the agent of deadly louse-borne relapsing fever, is a degraded subset of tick-borne Borrelia duttonii.</title>
        <authorList>
            <person name="Lescot M."/>
            <person name="Audic S."/>
            <person name="Robert C."/>
            <person name="Nguyen T.T."/>
            <person name="Blanc G."/>
            <person name="Cutler S.J."/>
            <person name="Wincker P."/>
            <person name="Couloux A."/>
            <person name="Claverie J.-M."/>
            <person name="Raoult D."/>
            <person name="Drancourt M."/>
        </authorList>
    </citation>
    <scope>NUCLEOTIDE SEQUENCE [LARGE SCALE GENOMIC DNA]</scope>
    <source>
        <strain evidence="10 11">Ly</strain>
    </source>
</reference>
<dbReference type="EMBL" id="CP000978">
    <property type="protein sequence ID" value="ACH93801.1"/>
    <property type="molecule type" value="Genomic_DNA"/>
</dbReference>
<proteinExistence type="inferred from homology"/>
<keyword evidence="11" id="KW-1185">Reference proteome</keyword>
<dbReference type="InterPro" id="IPR001800">
    <property type="entry name" value="Lipoprotein_OspC"/>
</dbReference>
<keyword evidence="7" id="KW-0998">Cell outer membrane</keyword>
<organism evidence="10 11">
    <name type="scientific">Borrelia duttonii (strain Ly)</name>
    <dbReference type="NCBI Taxonomy" id="412419"/>
    <lineage>
        <taxon>Bacteria</taxon>
        <taxon>Pseudomonadati</taxon>
        <taxon>Spirochaetota</taxon>
        <taxon>Spirochaetia</taxon>
        <taxon>Spirochaetales</taxon>
        <taxon>Borreliaceae</taxon>
        <taxon>Borrelia</taxon>
    </lineage>
</organism>
<gene>
    <name evidence="10" type="primary">vsp</name>
    <name evidence="10" type="ordered locus">BDU_15013</name>
</gene>
<feature type="region of interest" description="Disordered" evidence="9">
    <location>
        <begin position="170"/>
        <end position="199"/>
    </location>
</feature>
<keyword evidence="8" id="KW-0449">Lipoprotein</keyword>
<dbReference type="InterPro" id="IPR036437">
    <property type="entry name" value="OspC-like_sf"/>
</dbReference>
<dbReference type="Proteomes" id="UP000000611">
    <property type="component" value="Plasmid pl15"/>
</dbReference>
<dbReference type="Gene3D" id="1.20.120.240">
    <property type="entry name" value="Lipoprotein, type 6"/>
    <property type="match status" value="1"/>
</dbReference>
<dbReference type="AlphaFoldDB" id="B5RN65"/>
<keyword evidence="5" id="KW-0472">Membrane</keyword>
<sequence>MKEEGIKGIKGKEELGNIEECRMGRRVKGIVMVMVVMMGCNSGGVSGEGTGEEGKGRKGDGSVIDLKGVSKKIRDAVEFAGSVKEVETLVKSIDALAKAIGKKIQAAGATAANANQNDSLVVGAYNIISDAKAKLEVLEAKAGKFSGIKEKVASAKSSSKSLLDKWAESHGDLGKGGAEDSAVKKAMDKSDATGGKGKKELEDLNKEIVSLIIDVTNVVEDEIKKLTEKPVKPAFGD</sequence>
<keyword evidence="10" id="KW-0614">Plasmid</keyword>
<dbReference type="KEGG" id="bdu:BDU_15013"/>
<accession>B5RN65</accession>
<comment type="subcellular location">
    <subcellularLocation>
        <location evidence="2">Cell outer membrane</location>
        <topology evidence="2">Lipid-anchor</topology>
    </subcellularLocation>
</comment>
<comment type="similarity">
    <text evidence="3">Belongs to the variable small protein (Vsp) family.</text>
</comment>
<evidence type="ECO:0000256" key="6">
    <source>
        <dbReference type="ARBA" id="ARBA00023139"/>
    </source>
</evidence>
<evidence type="ECO:0000256" key="9">
    <source>
        <dbReference type="SAM" id="MobiDB-lite"/>
    </source>
</evidence>